<name>A0A919L0D8_9ACTN</name>
<evidence type="ECO:0000256" key="1">
    <source>
        <dbReference type="SAM" id="MobiDB-lite"/>
    </source>
</evidence>
<gene>
    <name evidence="2" type="ORF">GCM10018793_27480</name>
</gene>
<feature type="region of interest" description="Disordered" evidence="1">
    <location>
        <begin position="1"/>
        <end position="22"/>
    </location>
</feature>
<sequence>MTTDDHTADGPPGTATTGRGEAHGMRWTGVCAGLTRDGACAGFARQSDCPYVKEIADA</sequence>
<evidence type="ECO:0000313" key="2">
    <source>
        <dbReference type="EMBL" id="GHH78071.1"/>
    </source>
</evidence>
<keyword evidence="3" id="KW-1185">Reference proteome</keyword>
<feature type="compositionally biased region" description="Low complexity" evidence="1">
    <location>
        <begin position="9"/>
        <end position="19"/>
    </location>
</feature>
<dbReference type="AlphaFoldDB" id="A0A919L0D8"/>
<reference evidence="2" key="2">
    <citation type="submission" date="2020-09" db="EMBL/GenBank/DDBJ databases">
        <authorList>
            <person name="Sun Q."/>
            <person name="Ohkuma M."/>
        </authorList>
    </citation>
    <scope>NUCLEOTIDE SEQUENCE</scope>
    <source>
        <strain evidence="2">JCM 5069</strain>
    </source>
</reference>
<protein>
    <submittedName>
        <fullName evidence="2">Uncharacterized protein</fullName>
    </submittedName>
</protein>
<dbReference type="EMBL" id="BNCD01000007">
    <property type="protein sequence ID" value="GHH78071.1"/>
    <property type="molecule type" value="Genomic_DNA"/>
</dbReference>
<proteinExistence type="predicted"/>
<accession>A0A919L0D8</accession>
<dbReference type="Proteomes" id="UP000603708">
    <property type="component" value="Unassembled WGS sequence"/>
</dbReference>
<comment type="caution">
    <text evidence="2">The sequence shown here is derived from an EMBL/GenBank/DDBJ whole genome shotgun (WGS) entry which is preliminary data.</text>
</comment>
<evidence type="ECO:0000313" key="3">
    <source>
        <dbReference type="Proteomes" id="UP000603708"/>
    </source>
</evidence>
<organism evidence="2 3">
    <name type="scientific">Streptomyces sulfonofaciens</name>
    <dbReference type="NCBI Taxonomy" id="68272"/>
    <lineage>
        <taxon>Bacteria</taxon>
        <taxon>Bacillati</taxon>
        <taxon>Actinomycetota</taxon>
        <taxon>Actinomycetes</taxon>
        <taxon>Kitasatosporales</taxon>
        <taxon>Streptomycetaceae</taxon>
        <taxon>Streptomyces</taxon>
    </lineage>
</organism>
<reference evidence="2" key="1">
    <citation type="journal article" date="2014" name="Int. J. Syst. Evol. Microbiol.">
        <title>Complete genome sequence of Corynebacterium casei LMG S-19264T (=DSM 44701T), isolated from a smear-ripened cheese.</title>
        <authorList>
            <consortium name="US DOE Joint Genome Institute (JGI-PGF)"/>
            <person name="Walter F."/>
            <person name="Albersmeier A."/>
            <person name="Kalinowski J."/>
            <person name="Ruckert C."/>
        </authorList>
    </citation>
    <scope>NUCLEOTIDE SEQUENCE</scope>
    <source>
        <strain evidence="2">JCM 5069</strain>
    </source>
</reference>